<dbReference type="Pfam" id="PF02569">
    <property type="entry name" value="Pantoate_ligase"/>
    <property type="match status" value="1"/>
</dbReference>
<evidence type="ECO:0000256" key="1">
    <source>
        <dbReference type="ARBA" id="ARBA00004990"/>
    </source>
</evidence>
<reference evidence="9 10" key="1">
    <citation type="journal article" date="2022" name="IScience">
        <title>An ultrasensitive nanofiber-based assay for enzymatic hydrolysis and deep-sea microbial degradation of cellulose.</title>
        <authorList>
            <person name="Tsudome M."/>
            <person name="Tachioka M."/>
            <person name="Miyazaki M."/>
            <person name="Uchimura K."/>
            <person name="Tsuda M."/>
            <person name="Takaki Y."/>
            <person name="Deguchi S."/>
        </authorList>
    </citation>
    <scope>NUCLEOTIDE SEQUENCE [LARGE SCALE GENOMIC DNA]</scope>
    <source>
        <strain evidence="9 10">GE09</strain>
    </source>
</reference>
<comment type="function">
    <text evidence="8">Catalyzes the condensation of pantoate with beta-alanine in an ATP-dependent reaction via a pantoyl-adenylate intermediate.</text>
</comment>
<dbReference type="InterPro" id="IPR003721">
    <property type="entry name" value="Pantoate_ligase"/>
</dbReference>
<feature type="binding site" evidence="8">
    <location>
        <position position="155"/>
    </location>
    <ligand>
        <name>(R)-pantoate</name>
        <dbReference type="ChEBI" id="CHEBI:15980"/>
    </ligand>
</feature>
<dbReference type="EMBL" id="AP023086">
    <property type="protein sequence ID" value="BCD98406.1"/>
    <property type="molecule type" value="Genomic_DNA"/>
</dbReference>
<keyword evidence="4 8" id="KW-0566">Pantothenate biosynthesis</keyword>
<comment type="subunit">
    <text evidence="8">Homodimer.</text>
</comment>
<gene>
    <name evidence="8" type="primary">panC</name>
    <name evidence="9" type="ORF">MARGE09_P2607</name>
</gene>
<dbReference type="AlphaFoldDB" id="A0AAN1WIT5"/>
<keyword evidence="10" id="KW-1185">Reference proteome</keyword>
<comment type="pathway">
    <text evidence="1 8">Cofactor biosynthesis; (R)-pantothenate biosynthesis; (R)-pantothenate from (R)-pantoate and beta-alanine: step 1/1.</text>
</comment>
<feature type="binding site" evidence="8">
    <location>
        <position position="178"/>
    </location>
    <ligand>
        <name>ATP</name>
        <dbReference type="ChEBI" id="CHEBI:30616"/>
    </ligand>
</feature>
<dbReference type="FunFam" id="3.40.50.620:FF:000013">
    <property type="entry name" value="Pantothenate synthetase"/>
    <property type="match status" value="1"/>
</dbReference>
<evidence type="ECO:0000256" key="6">
    <source>
        <dbReference type="ARBA" id="ARBA00022840"/>
    </source>
</evidence>
<dbReference type="InterPro" id="IPR042176">
    <property type="entry name" value="Pantoate_ligase_C"/>
</dbReference>
<feature type="binding site" evidence="8">
    <location>
        <position position="61"/>
    </location>
    <ligand>
        <name>beta-alanine</name>
        <dbReference type="ChEBI" id="CHEBI:57966"/>
    </ligand>
</feature>
<evidence type="ECO:0000256" key="2">
    <source>
        <dbReference type="ARBA" id="ARBA00009256"/>
    </source>
</evidence>
<sequence length="284" mass="31566">MQSFHHIASLRQALQAHRDAGRTIGFVPTMGNLHDAHIALVKQAKSLCDVVVVSIFVNRLQFGLNEDWDRYPRTLKEDSARLVGVKCDYLFCPDEHEIYPNGMDQQARVIVPSMADVLCGASRPGHFEGVTTVVSKLFNIVQPQKAVFGIKDYQQLAIIRRMVEDLCMPVEVVAGDIVREPDGLAMSSRNVFISEQERPKANQLNSSLNWIVEKIKNGERNYLALEEAAAQQIKAAGFSVDYVSICDSQYLQPAASDDTQLTILGAMYTQAARLIDNVSLTLEA</sequence>
<dbReference type="EC" id="6.3.2.1" evidence="8"/>
<proteinExistence type="inferred from homology"/>
<dbReference type="NCBIfam" id="TIGR00018">
    <property type="entry name" value="panC"/>
    <property type="match status" value="1"/>
</dbReference>
<evidence type="ECO:0000313" key="9">
    <source>
        <dbReference type="EMBL" id="BCD98406.1"/>
    </source>
</evidence>
<keyword evidence="5 8" id="KW-0547">Nucleotide-binding</keyword>
<dbReference type="GO" id="GO:0004592">
    <property type="term" value="F:pantoate-beta-alanine ligase activity"/>
    <property type="evidence" value="ECO:0007669"/>
    <property type="project" value="UniProtKB-UniRule"/>
</dbReference>
<name>A0AAN1WIT5_9GAMM</name>
<evidence type="ECO:0000256" key="5">
    <source>
        <dbReference type="ARBA" id="ARBA00022741"/>
    </source>
</evidence>
<organism evidence="9 10">
    <name type="scientific">Marinagarivorans cellulosilyticus</name>
    <dbReference type="NCBI Taxonomy" id="2721545"/>
    <lineage>
        <taxon>Bacteria</taxon>
        <taxon>Pseudomonadati</taxon>
        <taxon>Pseudomonadota</taxon>
        <taxon>Gammaproteobacteria</taxon>
        <taxon>Cellvibrionales</taxon>
        <taxon>Cellvibrionaceae</taxon>
        <taxon>Marinagarivorans</taxon>
    </lineage>
</organism>
<comment type="similarity">
    <text evidence="2 8">Belongs to the pantothenate synthetase family.</text>
</comment>
<dbReference type="SUPFAM" id="SSF52374">
    <property type="entry name" value="Nucleotidylyl transferase"/>
    <property type="match status" value="1"/>
</dbReference>
<keyword evidence="6 8" id="KW-0067">ATP-binding</keyword>
<dbReference type="InterPro" id="IPR014729">
    <property type="entry name" value="Rossmann-like_a/b/a_fold"/>
</dbReference>
<dbReference type="GO" id="GO:0015940">
    <property type="term" value="P:pantothenate biosynthetic process"/>
    <property type="evidence" value="ECO:0007669"/>
    <property type="project" value="UniProtKB-UniRule"/>
</dbReference>
<dbReference type="RefSeq" id="WP_236982711.1">
    <property type="nucleotide sequence ID" value="NZ_AP023086.1"/>
</dbReference>
<feature type="binding site" evidence="8">
    <location>
        <begin position="30"/>
        <end position="37"/>
    </location>
    <ligand>
        <name>ATP</name>
        <dbReference type="ChEBI" id="CHEBI:30616"/>
    </ligand>
</feature>
<feature type="active site" description="Proton donor" evidence="8">
    <location>
        <position position="37"/>
    </location>
</feature>
<dbReference type="PANTHER" id="PTHR21299">
    <property type="entry name" value="CYTIDYLATE KINASE/PANTOATE-BETA-ALANINE LIGASE"/>
    <property type="match status" value="1"/>
</dbReference>
<evidence type="ECO:0000256" key="3">
    <source>
        <dbReference type="ARBA" id="ARBA00022598"/>
    </source>
</evidence>
<keyword evidence="3 8" id="KW-0436">Ligase</keyword>
<comment type="subcellular location">
    <subcellularLocation>
        <location evidence="8">Cytoplasm</location>
    </subcellularLocation>
</comment>
<dbReference type="KEGG" id="marq:MARGE09_P2607"/>
<dbReference type="Proteomes" id="UP001320119">
    <property type="component" value="Chromosome"/>
</dbReference>
<evidence type="ECO:0000256" key="8">
    <source>
        <dbReference type="HAMAP-Rule" id="MF_00158"/>
    </source>
</evidence>
<protein>
    <recommendedName>
        <fullName evidence="8">Pantothenate synthetase</fullName>
        <shortName evidence="8">PS</shortName>
        <ecNumber evidence="8">6.3.2.1</ecNumber>
    </recommendedName>
    <alternativeName>
        <fullName evidence="8">Pantoate--beta-alanine ligase</fullName>
    </alternativeName>
    <alternativeName>
        <fullName evidence="8">Pantoate-activating enzyme</fullName>
    </alternativeName>
</protein>
<dbReference type="Gene3D" id="3.30.1300.10">
    <property type="entry name" value="Pantoate-beta-alanine ligase, C-terminal domain"/>
    <property type="match status" value="1"/>
</dbReference>
<feature type="binding site" evidence="8">
    <location>
        <position position="61"/>
    </location>
    <ligand>
        <name>(R)-pantoate</name>
        <dbReference type="ChEBI" id="CHEBI:15980"/>
    </ligand>
</feature>
<keyword evidence="8" id="KW-0963">Cytoplasm</keyword>
<feature type="binding site" evidence="8">
    <location>
        <begin position="149"/>
        <end position="152"/>
    </location>
    <ligand>
        <name>ATP</name>
        <dbReference type="ChEBI" id="CHEBI:30616"/>
    </ligand>
</feature>
<dbReference type="HAMAP" id="MF_00158">
    <property type="entry name" value="PanC"/>
    <property type="match status" value="1"/>
</dbReference>
<evidence type="ECO:0000256" key="7">
    <source>
        <dbReference type="ARBA" id="ARBA00048258"/>
    </source>
</evidence>
<dbReference type="GO" id="GO:0005829">
    <property type="term" value="C:cytosol"/>
    <property type="evidence" value="ECO:0007669"/>
    <property type="project" value="TreeGrafter"/>
</dbReference>
<accession>A0AAN1WIT5</accession>
<evidence type="ECO:0000256" key="4">
    <source>
        <dbReference type="ARBA" id="ARBA00022655"/>
    </source>
</evidence>
<evidence type="ECO:0000313" key="10">
    <source>
        <dbReference type="Proteomes" id="UP001320119"/>
    </source>
</evidence>
<comment type="catalytic activity">
    <reaction evidence="7 8">
        <text>(R)-pantoate + beta-alanine + ATP = (R)-pantothenate + AMP + diphosphate + H(+)</text>
        <dbReference type="Rhea" id="RHEA:10912"/>
        <dbReference type="ChEBI" id="CHEBI:15378"/>
        <dbReference type="ChEBI" id="CHEBI:15980"/>
        <dbReference type="ChEBI" id="CHEBI:29032"/>
        <dbReference type="ChEBI" id="CHEBI:30616"/>
        <dbReference type="ChEBI" id="CHEBI:33019"/>
        <dbReference type="ChEBI" id="CHEBI:57966"/>
        <dbReference type="ChEBI" id="CHEBI:456215"/>
        <dbReference type="EC" id="6.3.2.1"/>
    </reaction>
</comment>
<dbReference type="GO" id="GO:0005524">
    <property type="term" value="F:ATP binding"/>
    <property type="evidence" value="ECO:0007669"/>
    <property type="project" value="UniProtKB-KW"/>
</dbReference>
<comment type="miscellaneous">
    <text evidence="8">The reaction proceeds by a bi uni uni bi ping pong mechanism.</text>
</comment>
<dbReference type="CDD" id="cd00560">
    <property type="entry name" value="PanC"/>
    <property type="match status" value="1"/>
</dbReference>
<dbReference type="PANTHER" id="PTHR21299:SF1">
    <property type="entry name" value="PANTOATE--BETA-ALANINE LIGASE"/>
    <property type="match status" value="1"/>
</dbReference>
<feature type="binding site" evidence="8">
    <location>
        <begin position="186"/>
        <end position="189"/>
    </location>
    <ligand>
        <name>ATP</name>
        <dbReference type="ChEBI" id="CHEBI:30616"/>
    </ligand>
</feature>
<dbReference type="Gene3D" id="3.40.50.620">
    <property type="entry name" value="HUPs"/>
    <property type="match status" value="1"/>
</dbReference>